<keyword evidence="1" id="KW-0472">Membrane</keyword>
<evidence type="ECO:0000313" key="4">
    <source>
        <dbReference type="Proteomes" id="UP001208771"/>
    </source>
</evidence>
<feature type="transmembrane region" description="Helical" evidence="1">
    <location>
        <begin position="62"/>
        <end position="83"/>
    </location>
</feature>
<dbReference type="RefSeq" id="WP_306409441.1">
    <property type="nucleotide sequence ID" value="NZ_JANFPI010000001.1"/>
</dbReference>
<dbReference type="EMBL" id="JANFPI010000001">
    <property type="protein sequence ID" value="MCX8995666.1"/>
    <property type="molecule type" value="Genomic_DNA"/>
</dbReference>
<gene>
    <name evidence="3" type="ORF">NOF55_00925</name>
</gene>
<keyword evidence="2" id="KW-0732">Signal</keyword>
<proteinExistence type="predicted"/>
<protein>
    <submittedName>
        <fullName evidence="3">Uncharacterized protein</fullName>
    </submittedName>
</protein>
<organism evidence="3 4">
    <name type="scientific">Ectorhizobium quercum</name>
    <dbReference type="NCBI Taxonomy" id="2965071"/>
    <lineage>
        <taxon>Bacteria</taxon>
        <taxon>Pseudomonadati</taxon>
        <taxon>Pseudomonadota</taxon>
        <taxon>Alphaproteobacteria</taxon>
        <taxon>Hyphomicrobiales</taxon>
        <taxon>Rhizobiaceae</taxon>
        <taxon>Ectorhizobium</taxon>
    </lineage>
</organism>
<feature type="chain" id="PRO_5042212286" evidence="2">
    <location>
        <begin position="25"/>
        <end position="97"/>
    </location>
</feature>
<name>A0AAE3MWG8_9HYPH</name>
<reference evidence="3" key="1">
    <citation type="submission" date="2022-07" db="EMBL/GenBank/DDBJ databases">
        <title>Ectorhizobium quercum gen.nov., sp. nov.</title>
        <authorList>
            <person name="Ma T."/>
            <person name="Li Y."/>
        </authorList>
    </citation>
    <scope>NUCLEOTIDE SEQUENCE</scope>
    <source>
        <strain evidence="3">BDR2-2</strain>
    </source>
</reference>
<accession>A0AAE3MWG8</accession>
<keyword evidence="1" id="KW-1133">Transmembrane helix</keyword>
<evidence type="ECO:0000256" key="1">
    <source>
        <dbReference type="SAM" id="Phobius"/>
    </source>
</evidence>
<dbReference type="AlphaFoldDB" id="A0AAE3MWG8"/>
<sequence length="97" mass="10185">MSAFIRFCARFLSFVALVAAVVAAAVDAVRFAATSVVSLLPLRSVLVAVGGDVAGAHVPDALLAQPAVPVLLVFSLVFWMAGYRRPKPFAPFRAADI</sequence>
<keyword evidence="1" id="KW-0812">Transmembrane</keyword>
<evidence type="ECO:0000313" key="3">
    <source>
        <dbReference type="EMBL" id="MCX8995666.1"/>
    </source>
</evidence>
<feature type="signal peptide" evidence="2">
    <location>
        <begin position="1"/>
        <end position="24"/>
    </location>
</feature>
<comment type="caution">
    <text evidence="3">The sequence shown here is derived from an EMBL/GenBank/DDBJ whole genome shotgun (WGS) entry which is preliminary data.</text>
</comment>
<evidence type="ECO:0000256" key="2">
    <source>
        <dbReference type="SAM" id="SignalP"/>
    </source>
</evidence>
<dbReference type="Proteomes" id="UP001208771">
    <property type="component" value="Unassembled WGS sequence"/>
</dbReference>
<keyword evidence="4" id="KW-1185">Reference proteome</keyword>